<dbReference type="GO" id="GO:0000271">
    <property type="term" value="P:polysaccharide biosynthetic process"/>
    <property type="evidence" value="ECO:0007669"/>
    <property type="project" value="TreeGrafter"/>
</dbReference>
<feature type="active site" description="Proton donor" evidence="8">
    <location>
        <position position="136"/>
    </location>
</feature>
<comment type="function">
    <text evidence="2">Catalyzes the epimerization of the C3' and C5'positions of dTDP-6-deoxy-D-xylo-4-hexulose, forming dTDP-6-deoxy-L-lyxo-4-hexulose.</text>
</comment>
<evidence type="ECO:0000256" key="2">
    <source>
        <dbReference type="ARBA" id="ARBA00001997"/>
    </source>
</evidence>
<dbReference type="Gene3D" id="2.60.120.10">
    <property type="entry name" value="Jelly Rolls"/>
    <property type="match status" value="1"/>
</dbReference>
<dbReference type="EC" id="5.1.3.13" evidence="3"/>
<dbReference type="PANTHER" id="PTHR21047">
    <property type="entry name" value="DTDP-6-DEOXY-D-GLUCOSE-3,5 EPIMERASE"/>
    <property type="match status" value="1"/>
</dbReference>
<comment type="caution">
    <text evidence="10">The sequence shown here is derived from an EMBL/GenBank/DDBJ whole genome shotgun (WGS) entry which is preliminary data.</text>
</comment>
<dbReference type="GO" id="GO:0005829">
    <property type="term" value="C:cytosol"/>
    <property type="evidence" value="ECO:0007669"/>
    <property type="project" value="TreeGrafter"/>
</dbReference>
<evidence type="ECO:0000313" key="11">
    <source>
        <dbReference type="Proteomes" id="UP000186364"/>
    </source>
</evidence>
<accession>A0A1Q9AS96</accession>
<evidence type="ECO:0000256" key="5">
    <source>
        <dbReference type="ARBA" id="ARBA00029758"/>
    </source>
</evidence>
<dbReference type="AlphaFoldDB" id="A0A1Q9AS96"/>
<dbReference type="GO" id="GO:0019305">
    <property type="term" value="P:dTDP-rhamnose biosynthetic process"/>
    <property type="evidence" value="ECO:0007669"/>
    <property type="project" value="TreeGrafter"/>
</dbReference>
<evidence type="ECO:0000256" key="9">
    <source>
        <dbReference type="PIRSR" id="PIRSR600888-3"/>
    </source>
</evidence>
<evidence type="ECO:0000256" key="8">
    <source>
        <dbReference type="PIRSR" id="PIRSR600888-1"/>
    </source>
</evidence>
<dbReference type="InterPro" id="IPR014710">
    <property type="entry name" value="RmlC-like_jellyroll"/>
</dbReference>
<evidence type="ECO:0000313" key="10">
    <source>
        <dbReference type="EMBL" id="OLP58259.1"/>
    </source>
</evidence>
<dbReference type="PANTHER" id="PTHR21047:SF2">
    <property type="entry name" value="THYMIDINE DIPHOSPHO-4-KETO-RHAMNOSE 3,5-EPIMERASE"/>
    <property type="match status" value="1"/>
</dbReference>
<dbReference type="Pfam" id="PF00908">
    <property type="entry name" value="dTDP_sugar_isom"/>
    <property type="match status" value="1"/>
</dbReference>
<dbReference type="Proteomes" id="UP000186364">
    <property type="component" value="Unassembled WGS sequence"/>
</dbReference>
<dbReference type="RefSeq" id="WP_075629464.1">
    <property type="nucleotide sequence ID" value="NZ_FOAM01000008.1"/>
</dbReference>
<dbReference type="SUPFAM" id="SSF51182">
    <property type="entry name" value="RmlC-like cupins"/>
    <property type="match status" value="1"/>
</dbReference>
<evidence type="ECO:0000256" key="1">
    <source>
        <dbReference type="ARBA" id="ARBA00001298"/>
    </source>
</evidence>
<dbReference type="OrthoDB" id="9800680at2"/>
<evidence type="ECO:0000256" key="6">
    <source>
        <dbReference type="ARBA" id="ARBA00031424"/>
    </source>
</evidence>
<feature type="site" description="Participates in a stacking interaction with the thymidine ring of dTDP-4-oxo-6-deoxyglucose" evidence="9">
    <location>
        <position position="142"/>
    </location>
</feature>
<evidence type="ECO:0000256" key="7">
    <source>
        <dbReference type="ARBA" id="ARBA00033311"/>
    </source>
</evidence>
<proteinExistence type="predicted"/>
<dbReference type="EMBL" id="MKIP01000058">
    <property type="protein sequence ID" value="OLP58259.1"/>
    <property type="molecule type" value="Genomic_DNA"/>
</dbReference>
<feature type="active site" description="Proton acceptor" evidence="8">
    <location>
        <position position="66"/>
    </location>
</feature>
<protein>
    <recommendedName>
        <fullName evidence="4">dTDP-4-dehydrorhamnose 3,5-epimerase</fullName>
        <ecNumber evidence="3">5.1.3.13</ecNumber>
    </recommendedName>
    <alternativeName>
        <fullName evidence="6">Thymidine diphospho-4-keto-rhamnose 3,5-epimerase</fullName>
    </alternativeName>
    <alternativeName>
        <fullName evidence="5">dTDP-4-keto-6-deoxyglucose 3,5-epimerase</fullName>
    </alternativeName>
    <alternativeName>
        <fullName evidence="7">dTDP-6-deoxy-D-xylo-4-hexulose 3,5-epimerase</fullName>
    </alternativeName>
</protein>
<name>A0A1Q9AS96_9HYPH</name>
<keyword evidence="11" id="KW-1185">Reference proteome</keyword>
<reference evidence="10 11" key="1">
    <citation type="submission" date="2016-09" db="EMBL/GenBank/DDBJ databases">
        <title>Rhizobium sp. nov., a novel species isolated from the rice rhizosphere.</title>
        <authorList>
            <person name="Zhao J."/>
            <person name="Zhang X."/>
        </authorList>
    </citation>
    <scope>NUCLEOTIDE SEQUENCE [LARGE SCALE GENOMIC DNA]</scope>
    <source>
        <strain evidence="10 11">1.7048</strain>
    </source>
</reference>
<comment type="catalytic activity">
    <reaction evidence="1">
        <text>dTDP-4-dehydro-6-deoxy-alpha-D-glucose = dTDP-4-dehydro-beta-L-rhamnose</text>
        <dbReference type="Rhea" id="RHEA:16969"/>
        <dbReference type="ChEBI" id="CHEBI:57649"/>
        <dbReference type="ChEBI" id="CHEBI:62830"/>
        <dbReference type="EC" id="5.1.3.13"/>
    </reaction>
</comment>
<gene>
    <name evidence="10" type="ORF">BJF93_06485</name>
</gene>
<evidence type="ECO:0000256" key="4">
    <source>
        <dbReference type="ARBA" id="ARBA00019595"/>
    </source>
</evidence>
<evidence type="ECO:0000256" key="3">
    <source>
        <dbReference type="ARBA" id="ARBA00012098"/>
    </source>
</evidence>
<sequence length="187" mass="20451">MDKRFEIEETPLTGLLLVKRCPMADARGSFARLFCAEELSALGWKAPVAQINESRTRLKGTVRGLHYQKPPFAEMKLVSCIEGAILDVAVDLRPQSPTYGQHYAAELSAENAGALMIPEGFAHGFQALSDDVRMIYVHSALYAAEAEAGIDATDPTLSIAWPLPVAQRSPRDCALPRFSSFDERVSA</sequence>
<dbReference type="InterPro" id="IPR011051">
    <property type="entry name" value="RmlC_Cupin_sf"/>
</dbReference>
<dbReference type="CDD" id="cd00438">
    <property type="entry name" value="cupin_RmlC"/>
    <property type="match status" value="1"/>
</dbReference>
<organism evidence="10 11">
    <name type="scientific">Xaviernesmea oryzae</name>
    <dbReference type="NCBI Taxonomy" id="464029"/>
    <lineage>
        <taxon>Bacteria</taxon>
        <taxon>Pseudomonadati</taxon>
        <taxon>Pseudomonadota</taxon>
        <taxon>Alphaproteobacteria</taxon>
        <taxon>Hyphomicrobiales</taxon>
        <taxon>Rhizobiaceae</taxon>
        <taxon>Rhizobium/Agrobacterium group</taxon>
        <taxon>Xaviernesmea</taxon>
    </lineage>
</organism>
<dbReference type="GO" id="GO:0008830">
    <property type="term" value="F:dTDP-4-dehydrorhamnose 3,5-epimerase activity"/>
    <property type="evidence" value="ECO:0007669"/>
    <property type="project" value="UniProtKB-EC"/>
</dbReference>
<dbReference type="InterPro" id="IPR000888">
    <property type="entry name" value="RmlC-like"/>
</dbReference>